<keyword evidence="3 13" id="KW-1003">Cell membrane</keyword>
<evidence type="ECO:0000256" key="6">
    <source>
        <dbReference type="ARBA" id="ARBA00022725"/>
    </source>
</evidence>
<dbReference type="InterPro" id="IPR017452">
    <property type="entry name" value="GPCR_Rhodpsn_7TM"/>
</dbReference>
<keyword evidence="16" id="KW-1185">Reference proteome</keyword>
<evidence type="ECO:0000256" key="11">
    <source>
        <dbReference type="ARBA" id="ARBA00023224"/>
    </source>
</evidence>
<feature type="transmembrane region" description="Helical" evidence="13">
    <location>
        <begin position="60"/>
        <end position="79"/>
    </location>
</feature>
<keyword evidence="6 13" id="KW-0552">Olfaction</keyword>
<keyword evidence="8 12" id="KW-0297">G-protein coupled receptor</keyword>
<evidence type="ECO:0000256" key="2">
    <source>
        <dbReference type="ARBA" id="ARBA00010663"/>
    </source>
</evidence>
<dbReference type="eggNOG" id="ENOG502SI2C">
    <property type="taxonomic scope" value="Eukaryota"/>
</dbReference>
<dbReference type="FunFam" id="1.10.1220.70:FF:000001">
    <property type="entry name" value="Olfactory receptor"/>
    <property type="match status" value="1"/>
</dbReference>
<evidence type="ECO:0000256" key="13">
    <source>
        <dbReference type="RuleBase" id="RU363047"/>
    </source>
</evidence>
<evidence type="ECO:0000256" key="10">
    <source>
        <dbReference type="ARBA" id="ARBA00023170"/>
    </source>
</evidence>
<name>A0A091DWQ8_FUKDA</name>
<protein>
    <recommendedName>
        <fullName evidence="13">Olfactory receptor</fullName>
    </recommendedName>
</protein>
<keyword evidence="10 12" id="KW-0675">Receptor</keyword>
<feature type="transmembrane region" description="Helical" evidence="13">
    <location>
        <begin position="26"/>
        <end position="48"/>
    </location>
</feature>
<evidence type="ECO:0000256" key="1">
    <source>
        <dbReference type="ARBA" id="ARBA00004651"/>
    </source>
</evidence>
<dbReference type="CDD" id="cd15947">
    <property type="entry name" value="7tmA_OR2B-like"/>
    <property type="match status" value="1"/>
</dbReference>
<dbReference type="SUPFAM" id="SSF81321">
    <property type="entry name" value="Family A G protein-coupled receptor-like"/>
    <property type="match status" value="1"/>
</dbReference>
<dbReference type="EMBL" id="KN121762">
    <property type="protein sequence ID" value="KFO35532.1"/>
    <property type="molecule type" value="Genomic_DNA"/>
</dbReference>
<dbReference type="PROSITE" id="PS50262">
    <property type="entry name" value="G_PROTEIN_RECEP_F1_2"/>
    <property type="match status" value="1"/>
</dbReference>
<dbReference type="GO" id="GO:0004930">
    <property type="term" value="F:G protein-coupled receptor activity"/>
    <property type="evidence" value="ECO:0007669"/>
    <property type="project" value="UniProtKB-KW"/>
</dbReference>
<feature type="transmembrane region" description="Helical" evidence="13">
    <location>
        <begin position="99"/>
        <end position="120"/>
    </location>
</feature>
<comment type="similarity">
    <text evidence="2 12">Belongs to the G-protein coupled receptor 1 family.</text>
</comment>
<dbReference type="PROSITE" id="PS00237">
    <property type="entry name" value="G_PROTEIN_RECEP_F1_1"/>
    <property type="match status" value="1"/>
</dbReference>
<dbReference type="PRINTS" id="PR00245">
    <property type="entry name" value="OLFACTORYR"/>
</dbReference>
<evidence type="ECO:0000256" key="7">
    <source>
        <dbReference type="ARBA" id="ARBA00022989"/>
    </source>
</evidence>
<keyword evidence="9 13" id="KW-0472">Membrane</keyword>
<dbReference type="STRING" id="885580.ENSFDAP00000015010"/>
<dbReference type="Pfam" id="PF13853">
    <property type="entry name" value="7tm_4"/>
    <property type="match status" value="1"/>
</dbReference>
<dbReference type="OrthoDB" id="5950740at2759"/>
<evidence type="ECO:0000259" key="14">
    <source>
        <dbReference type="PROSITE" id="PS50262"/>
    </source>
</evidence>
<evidence type="ECO:0000256" key="5">
    <source>
        <dbReference type="ARBA" id="ARBA00022692"/>
    </source>
</evidence>
<evidence type="ECO:0000313" key="16">
    <source>
        <dbReference type="Proteomes" id="UP000028990"/>
    </source>
</evidence>
<dbReference type="InterPro" id="IPR000276">
    <property type="entry name" value="GPCR_Rhodpsn"/>
</dbReference>
<sequence length="321" mass="35507">MGRANDSALPGFILLGFSDHPGLEPVLFGLVLLCYLLTLVGNITIIVVSYLDLPLHTPMYFFLSNLSLLDLCFTTSLAPQTLVNLRGPEKTITYWGCVVQLYTSLALGSTECVLLAVMALDRYVAVCKPLHYAAIMSPWLCCQLALASWLSGVANSLVHATFTLRLPLCGNRRLDHFICEVPALLKLACVDTVVNQLVLFTVSILFLILAPALILMSYGFIVQAVLRIKSSESRHKAFSTCSSHLTVVVIFYGTIIYMYMQPRDSYSQDQGQFLSLFYTMVTPALNPPIYTLRNKDMKEALKRLFSGALCLHHGRGLGGRV</sequence>
<gene>
    <name evidence="15" type="ORF">H920_03072</name>
</gene>
<dbReference type="InterPro" id="IPR000725">
    <property type="entry name" value="Olfact_rcpt"/>
</dbReference>
<dbReference type="SMART" id="SM01381">
    <property type="entry name" value="7TM_GPCR_Srsx"/>
    <property type="match status" value="1"/>
</dbReference>
<feature type="transmembrane region" description="Helical" evidence="13">
    <location>
        <begin position="272"/>
        <end position="292"/>
    </location>
</feature>
<keyword evidence="5 12" id="KW-0812">Transmembrane</keyword>
<reference evidence="15 16" key="1">
    <citation type="submission" date="2013-11" db="EMBL/GenBank/DDBJ databases">
        <title>The Damaraland mole rat (Fukomys damarensis) genome and evolution of African mole rats.</title>
        <authorList>
            <person name="Gladyshev V.N."/>
            <person name="Fang X."/>
        </authorList>
    </citation>
    <scope>NUCLEOTIDE SEQUENCE [LARGE SCALE GENOMIC DNA]</scope>
    <source>
        <tissue evidence="15">Liver</tissue>
    </source>
</reference>
<keyword evidence="11 12" id="KW-0807">Transducer</keyword>
<proteinExistence type="inferred from homology"/>
<keyword evidence="7 13" id="KW-1133">Transmembrane helix</keyword>
<dbReference type="OMA" id="RLNHFIC"/>
<evidence type="ECO:0000256" key="8">
    <source>
        <dbReference type="ARBA" id="ARBA00023040"/>
    </source>
</evidence>
<dbReference type="GO" id="GO:0004984">
    <property type="term" value="F:olfactory receptor activity"/>
    <property type="evidence" value="ECO:0007669"/>
    <property type="project" value="InterPro"/>
</dbReference>
<dbReference type="PANTHER" id="PTHR26453">
    <property type="entry name" value="OLFACTORY RECEPTOR"/>
    <property type="match status" value="1"/>
</dbReference>
<evidence type="ECO:0000313" key="15">
    <source>
        <dbReference type="EMBL" id="KFO35532.1"/>
    </source>
</evidence>
<dbReference type="Proteomes" id="UP000028990">
    <property type="component" value="Unassembled WGS sequence"/>
</dbReference>
<evidence type="ECO:0000256" key="9">
    <source>
        <dbReference type="ARBA" id="ARBA00023136"/>
    </source>
</evidence>
<organism evidence="15 16">
    <name type="scientific">Fukomys damarensis</name>
    <name type="common">Damaraland mole rat</name>
    <name type="synonym">Cryptomys damarensis</name>
    <dbReference type="NCBI Taxonomy" id="885580"/>
    <lineage>
        <taxon>Eukaryota</taxon>
        <taxon>Metazoa</taxon>
        <taxon>Chordata</taxon>
        <taxon>Craniata</taxon>
        <taxon>Vertebrata</taxon>
        <taxon>Euteleostomi</taxon>
        <taxon>Mammalia</taxon>
        <taxon>Eutheria</taxon>
        <taxon>Euarchontoglires</taxon>
        <taxon>Glires</taxon>
        <taxon>Rodentia</taxon>
        <taxon>Hystricomorpha</taxon>
        <taxon>Bathyergidae</taxon>
        <taxon>Fukomys</taxon>
    </lineage>
</organism>
<keyword evidence="4 13" id="KW-0716">Sensory transduction</keyword>
<evidence type="ECO:0000256" key="4">
    <source>
        <dbReference type="ARBA" id="ARBA00022606"/>
    </source>
</evidence>
<dbReference type="AlphaFoldDB" id="A0A091DWQ8"/>
<dbReference type="FunFam" id="1.20.1070.10:FF:000005">
    <property type="entry name" value="Olfactory receptor"/>
    <property type="match status" value="1"/>
</dbReference>
<evidence type="ECO:0000256" key="3">
    <source>
        <dbReference type="ARBA" id="ARBA00022475"/>
    </source>
</evidence>
<dbReference type="PRINTS" id="PR00237">
    <property type="entry name" value="GPCRRHODOPSN"/>
</dbReference>
<comment type="subcellular location">
    <subcellularLocation>
        <location evidence="1 13">Cell membrane</location>
        <topology evidence="1 13">Multi-pass membrane protein</topology>
    </subcellularLocation>
</comment>
<feature type="transmembrane region" description="Helical" evidence="13">
    <location>
        <begin position="132"/>
        <end position="150"/>
    </location>
</feature>
<feature type="transmembrane region" description="Helical" evidence="13">
    <location>
        <begin position="238"/>
        <end position="260"/>
    </location>
</feature>
<feature type="domain" description="G-protein coupled receptors family 1 profile" evidence="14">
    <location>
        <begin position="41"/>
        <end position="290"/>
    </location>
</feature>
<dbReference type="Gene3D" id="1.20.1070.10">
    <property type="entry name" value="Rhodopsin 7-helix transmembrane proteins"/>
    <property type="match status" value="1"/>
</dbReference>
<dbReference type="GO" id="GO:0005886">
    <property type="term" value="C:plasma membrane"/>
    <property type="evidence" value="ECO:0007669"/>
    <property type="project" value="UniProtKB-SubCell"/>
</dbReference>
<feature type="transmembrane region" description="Helical" evidence="13">
    <location>
        <begin position="197"/>
        <end position="226"/>
    </location>
</feature>
<evidence type="ECO:0000256" key="12">
    <source>
        <dbReference type="RuleBase" id="RU000688"/>
    </source>
</evidence>
<accession>A0A091DWQ8</accession>